<feature type="transmembrane region" description="Helical" evidence="6">
    <location>
        <begin position="137"/>
        <end position="156"/>
    </location>
</feature>
<sequence>MSSLTPLRQLLLRNCSRSGWTRLPPPPRRLYSSQPPPHRPSNALPRSPKPEGPRPGPGQQPGGAKSSSPPPPPPAKPSRLSRFLEPVMPFFRWYDRQQRDRPYITQLCVTPIIYVLGDLSAQAIGGGDYDPHRTLRAIVIAAVVAIPSYQWFMFLGRHFNYSSPALSTAVKVVVNQIVFGPLFNVYFFYSQALLSGEGPAGALERVKTAVPVSLPRAFVYWPIVMAFNFTYIQPQSRSVVAGMFAVVWQSYLSWLNTRTEEEERVETAEPVSVAAS</sequence>
<keyword evidence="4 6" id="KW-1133">Transmembrane helix</keyword>
<accession>A0AAE8MVM7</accession>
<gene>
    <name evidence="8" type="ORF">DNG_04213</name>
</gene>
<evidence type="ECO:0000256" key="6">
    <source>
        <dbReference type="RuleBase" id="RU363053"/>
    </source>
</evidence>
<evidence type="ECO:0000256" key="3">
    <source>
        <dbReference type="ARBA" id="ARBA00022692"/>
    </source>
</evidence>
<dbReference type="InterPro" id="IPR007248">
    <property type="entry name" value="Mpv17_PMP22"/>
</dbReference>
<organism evidence="8 9">
    <name type="scientific">Cephalotrichum gorgonifer</name>
    <dbReference type="NCBI Taxonomy" id="2041049"/>
    <lineage>
        <taxon>Eukaryota</taxon>
        <taxon>Fungi</taxon>
        <taxon>Dikarya</taxon>
        <taxon>Ascomycota</taxon>
        <taxon>Pezizomycotina</taxon>
        <taxon>Sordariomycetes</taxon>
        <taxon>Hypocreomycetidae</taxon>
        <taxon>Microascales</taxon>
        <taxon>Microascaceae</taxon>
        <taxon>Cephalotrichum</taxon>
    </lineage>
</organism>
<evidence type="ECO:0000256" key="7">
    <source>
        <dbReference type="SAM" id="MobiDB-lite"/>
    </source>
</evidence>
<dbReference type="PANTHER" id="PTHR11266:SF113">
    <property type="entry name" value="MEMBRANE PROTEIN, MPV17_PMP22 FAMILY, PUTATIVE (AFU_ORTHOLOGUE AFUA_1G13840)-RELATED"/>
    <property type="match status" value="1"/>
</dbReference>
<comment type="caution">
    <text evidence="8">The sequence shown here is derived from an EMBL/GenBank/DDBJ whole genome shotgun (WGS) entry which is preliminary data.</text>
</comment>
<reference evidence="8" key="1">
    <citation type="submission" date="2018-03" db="EMBL/GenBank/DDBJ databases">
        <authorList>
            <person name="Guldener U."/>
        </authorList>
    </citation>
    <scope>NUCLEOTIDE SEQUENCE</scope>
</reference>
<evidence type="ECO:0000256" key="1">
    <source>
        <dbReference type="ARBA" id="ARBA00004141"/>
    </source>
</evidence>
<keyword evidence="9" id="KW-1185">Reference proteome</keyword>
<dbReference type="Proteomes" id="UP001187682">
    <property type="component" value="Unassembled WGS sequence"/>
</dbReference>
<evidence type="ECO:0000256" key="2">
    <source>
        <dbReference type="ARBA" id="ARBA00006824"/>
    </source>
</evidence>
<dbReference type="PANTHER" id="PTHR11266">
    <property type="entry name" value="PEROXISOMAL MEMBRANE PROTEIN 2, PXMP2 MPV17"/>
    <property type="match status" value="1"/>
</dbReference>
<evidence type="ECO:0000256" key="4">
    <source>
        <dbReference type="ARBA" id="ARBA00022989"/>
    </source>
</evidence>
<comment type="subcellular location">
    <subcellularLocation>
        <location evidence="1">Membrane</location>
        <topology evidence="1">Multi-pass membrane protein</topology>
    </subcellularLocation>
</comment>
<proteinExistence type="inferred from homology"/>
<dbReference type="GO" id="GO:0005739">
    <property type="term" value="C:mitochondrion"/>
    <property type="evidence" value="ECO:0007669"/>
    <property type="project" value="TreeGrafter"/>
</dbReference>
<feature type="transmembrane region" description="Helical" evidence="6">
    <location>
        <begin position="103"/>
        <end position="125"/>
    </location>
</feature>
<feature type="transmembrane region" description="Helical" evidence="6">
    <location>
        <begin position="209"/>
        <end position="231"/>
    </location>
</feature>
<keyword evidence="3 6" id="KW-0812">Transmembrane</keyword>
<evidence type="ECO:0000313" key="8">
    <source>
        <dbReference type="EMBL" id="SPO01540.1"/>
    </source>
</evidence>
<feature type="transmembrane region" description="Helical" evidence="6">
    <location>
        <begin position="168"/>
        <end position="189"/>
    </location>
</feature>
<evidence type="ECO:0000313" key="9">
    <source>
        <dbReference type="Proteomes" id="UP001187682"/>
    </source>
</evidence>
<comment type="similarity">
    <text evidence="2 6">Belongs to the peroxisomal membrane protein PXMP2/4 family.</text>
</comment>
<keyword evidence="5 6" id="KW-0472">Membrane</keyword>
<dbReference type="EMBL" id="ONZQ02000005">
    <property type="protein sequence ID" value="SPO01540.1"/>
    <property type="molecule type" value="Genomic_DNA"/>
</dbReference>
<feature type="region of interest" description="Disordered" evidence="7">
    <location>
        <begin position="1"/>
        <end position="79"/>
    </location>
</feature>
<feature type="compositionally biased region" description="Pro residues" evidence="7">
    <location>
        <begin position="23"/>
        <end position="39"/>
    </location>
</feature>
<dbReference type="AlphaFoldDB" id="A0AAE8MVM7"/>
<dbReference type="Pfam" id="PF04117">
    <property type="entry name" value="Mpv17_PMP22"/>
    <property type="match status" value="1"/>
</dbReference>
<dbReference type="GO" id="GO:0016020">
    <property type="term" value="C:membrane"/>
    <property type="evidence" value="ECO:0007669"/>
    <property type="project" value="UniProtKB-SubCell"/>
</dbReference>
<name>A0AAE8MVM7_9PEZI</name>
<evidence type="ECO:0000256" key="5">
    <source>
        <dbReference type="ARBA" id="ARBA00023136"/>
    </source>
</evidence>
<protein>
    <submittedName>
        <fullName evidence="8">Related to glomerulosclerosis protein Mpv17</fullName>
    </submittedName>
</protein>